<organism evidence="2 3">
    <name type="scientific">Liparis tanakae</name>
    <name type="common">Tanaka's snailfish</name>
    <dbReference type="NCBI Taxonomy" id="230148"/>
    <lineage>
        <taxon>Eukaryota</taxon>
        <taxon>Metazoa</taxon>
        <taxon>Chordata</taxon>
        <taxon>Craniata</taxon>
        <taxon>Vertebrata</taxon>
        <taxon>Euteleostomi</taxon>
        <taxon>Actinopterygii</taxon>
        <taxon>Neopterygii</taxon>
        <taxon>Teleostei</taxon>
        <taxon>Neoteleostei</taxon>
        <taxon>Acanthomorphata</taxon>
        <taxon>Eupercaria</taxon>
        <taxon>Perciformes</taxon>
        <taxon>Cottioidei</taxon>
        <taxon>Cottales</taxon>
        <taxon>Liparidae</taxon>
        <taxon>Liparis</taxon>
    </lineage>
</organism>
<accession>A0A4Z2H2J9</accession>
<evidence type="ECO:0000313" key="2">
    <source>
        <dbReference type="EMBL" id="TNN59999.1"/>
    </source>
</evidence>
<keyword evidence="3" id="KW-1185">Reference proteome</keyword>
<protein>
    <submittedName>
        <fullName evidence="2">Uncharacterized protein</fullName>
    </submittedName>
</protein>
<comment type="caution">
    <text evidence="2">The sequence shown here is derived from an EMBL/GenBank/DDBJ whole genome shotgun (WGS) entry which is preliminary data.</text>
</comment>
<evidence type="ECO:0000256" key="1">
    <source>
        <dbReference type="SAM" id="MobiDB-lite"/>
    </source>
</evidence>
<gene>
    <name evidence="2" type="ORF">EYF80_029757</name>
</gene>
<proteinExistence type="predicted"/>
<dbReference type="EMBL" id="SRLO01000342">
    <property type="protein sequence ID" value="TNN59999.1"/>
    <property type="molecule type" value="Genomic_DNA"/>
</dbReference>
<evidence type="ECO:0000313" key="3">
    <source>
        <dbReference type="Proteomes" id="UP000314294"/>
    </source>
</evidence>
<dbReference type="Proteomes" id="UP000314294">
    <property type="component" value="Unassembled WGS sequence"/>
</dbReference>
<reference evidence="2 3" key="1">
    <citation type="submission" date="2019-03" db="EMBL/GenBank/DDBJ databases">
        <title>First draft genome of Liparis tanakae, snailfish: a comprehensive survey of snailfish specific genes.</title>
        <authorList>
            <person name="Kim W."/>
            <person name="Song I."/>
            <person name="Jeong J.-H."/>
            <person name="Kim D."/>
            <person name="Kim S."/>
            <person name="Ryu S."/>
            <person name="Song J.Y."/>
            <person name="Lee S.K."/>
        </authorList>
    </citation>
    <scope>NUCLEOTIDE SEQUENCE [LARGE SCALE GENOMIC DNA]</scope>
    <source>
        <tissue evidence="2">Muscle</tissue>
    </source>
</reference>
<sequence length="353" mass="38298">MPSCSFSQSAEGSLLQRNIQVANGDGVCKSVYPANSGGESWRYGEAGGILGRAACRSAQSHGADAPPDRLQRSSVSDEVRVVRRIACNFLTVTPAASGSPAAAPRGLPSIDKLLMMNDGWSNLNCFPVVKKSPATRTSSSLDPAVRQQRAEQHCSLSWPEERAASTEGDDDAVNHDAHVTLNGQPTLFFHTFRGVLLPRSSQLVGAVKPVHVSVRVDVFEGAEQTDVRLWNHSMCLINSPFRDDDTSQLRMTRWPHSAVISGLTLSFTNSVDKDTNAALSASDCPVVHKRPPGKKQVSVLRMKTEMWWDVRWFVWKEKSQGHNQRPAAELRTTGSAPAAAPSSIGCLSKVKAE</sequence>
<feature type="region of interest" description="Disordered" evidence="1">
    <location>
        <begin position="136"/>
        <end position="171"/>
    </location>
</feature>
<name>A0A4Z2H2J9_9TELE</name>
<feature type="region of interest" description="Disordered" evidence="1">
    <location>
        <begin position="323"/>
        <end position="353"/>
    </location>
</feature>
<dbReference type="AlphaFoldDB" id="A0A4Z2H2J9"/>